<evidence type="ECO:0000313" key="1">
    <source>
        <dbReference type="EMBL" id="SVC10844.1"/>
    </source>
</evidence>
<dbReference type="AlphaFoldDB" id="A0A382JEU2"/>
<accession>A0A382JEU2</accession>
<name>A0A382JEU2_9ZZZZ</name>
<proteinExistence type="predicted"/>
<sequence length="164" mass="19220">INIAEVLFDGGQLILSYFGNNSWFKHTKEIDEMRGKWTDFLININYDFEDGYIYFYINGEEMHVKDHNAGKYDAGPDWYDPGDIFEPENYFFEASEDFWDEGDSSVDECDYLIYTTFGGRRPSVNKVSWKNDIKPITLFYDEVRIGNSREEVDINSNPDLVPLN</sequence>
<reference evidence="1" key="1">
    <citation type="submission" date="2018-05" db="EMBL/GenBank/DDBJ databases">
        <authorList>
            <person name="Lanie J.A."/>
            <person name="Ng W.-L."/>
            <person name="Kazmierczak K.M."/>
            <person name="Andrzejewski T.M."/>
            <person name="Davidsen T.M."/>
            <person name="Wayne K.J."/>
            <person name="Tettelin H."/>
            <person name="Glass J.I."/>
            <person name="Rusch D."/>
            <person name="Podicherti R."/>
            <person name="Tsui H.-C.T."/>
            <person name="Winkler M.E."/>
        </authorList>
    </citation>
    <scope>NUCLEOTIDE SEQUENCE</scope>
</reference>
<protein>
    <submittedName>
        <fullName evidence="1">Uncharacterized protein</fullName>
    </submittedName>
</protein>
<feature type="non-terminal residue" evidence="1">
    <location>
        <position position="1"/>
    </location>
</feature>
<dbReference type="Gene3D" id="2.60.120.200">
    <property type="match status" value="1"/>
</dbReference>
<gene>
    <name evidence="1" type="ORF">METZ01_LOCUS263698</name>
</gene>
<dbReference type="EMBL" id="UINC01074028">
    <property type="protein sequence ID" value="SVC10844.1"/>
    <property type="molecule type" value="Genomic_DNA"/>
</dbReference>
<organism evidence="1">
    <name type="scientific">marine metagenome</name>
    <dbReference type="NCBI Taxonomy" id="408172"/>
    <lineage>
        <taxon>unclassified sequences</taxon>
        <taxon>metagenomes</taxon>
        <taxon>ecological metagenomes</taxon>
    </lineage>
</organism>